<keyword evidence="5" id="KW-1185">Reference proteome</keyword>
<dbReference type="InParanoid" id="K1X8E8"/>
<comment type="similarity">
    <text evidence="1">Belongs to the amidase family.</text>
</comment>
<dbReference type="PANTHER" id="PTHR11895">
    <property type="entry name" value="TRANSAMIDASE"/>
    <property type="match status" value="1"/>
</dbReference>
<dbReference type="GO" id="GO:0016740">
    <property type="term" value="F:transferase activity"/>
    <property type="evidence" value="ECO:0007669"/>
    <property type="project" value="UniProtKB-KW"/>
</dbReference>
<reference evidence="4 5" key="1">
    <citation type="journal article" date="2012" name="BMC Genomics">
        <title>Sequencing the genome of Marssonina brunnea reveals fungus-poplar co-evolution.</title>
        <authorList>
            <person name="Zhu S."/>
            <person name="Cao Y.-Z."/>
            <person name="Jiang C."/>
            <person name="Tan B.-Y."/>
            <person name="Wang Z."/>
            <person name="Feng S."/>
            <person name="Zhang L."/>
            <person name="Su X.-H."/>
            <person name="Brejova B."/>
            <person name="Vinar T."/>
            <person name="Xu M."/>
            <person name="Wang M.-X."/>
            <person name="Zhang S.-G."/>
            <person name="Huang M.-R."/>
            <person name="Wu R."/>
            <person name="Zhou Y."/>
        </authorList>
    </citation>
    <scope>NUCLEOTIDE SEQUENCE [LARGE SCALE GENOMIC DNA]</scope>
    <source>
        <strain evidence="4 5">MB_m1</strain>
    </source>
</reference>
<evidence type="ECO:0000259" key="3">
    <source>
        <dbReference type="Pfam" id="PF01425"/>
    </source>
</evidence>
<gene>
    <name evidence="4" type="ORF">MBM_00464</name>
</gene>
<sequence length="849" mass="92864">MASGQENKKGFLNYPEAKKGQVGFFLDEVPYKSERKESPAVRGIFVHISALILENIAPIRHKVWENAGFADLRAIRTYLEYYEPRYDPTVVPGANLSSPFESKDDPPEPAPSRMKRGPHGYYSVADYQALYLSGELTPTAVARALLSLVRRDISPPGSHSIGWFDTRVDLVMAAAEASALRYKNKAPLGPLDGIPVAIKDEYDIEGYTTCLGSVNDYTGKVPDGESITAWCVKKIEEAGAVNLGKLSMHEFGLDTSGNNPIYGTPPNPYNSDYYTGGSSSGCGYAVASGLIPIALGGDGGGSIRIPASFCSVFGLKPSHGRLSFKPCMNHSSTCAVNGPIAADIASLTAFYQVLGAPDPSSIFPAPSLTILSPSLRKNRVLGIPEAWFARATPAIQRLCRSLIDKMTTVHDYTIVPITIPFLSEGQIGHAMTVLTDAATLLPVTRNLTAANRIMIALGTVTPATDYVLAQKLRQLLMQHLAYLWQQYPGMVITTPTTSCAGWKIGNKNELTYGISDGNMTLKTMEYVWMANFLGLPSLSVPVGYVRPEGGQGAGEEAEESTEGKVPVGLMAMGEWGAEEELLRWGAEAEEVGSERRRRPPIWVDVVARAKEEMSRGLDNHAEAEAVTFRITNCSNPTLACAHRIATSLNMVGRRNQPPVVLHVPTHESSPITTTHSVRSLHSISPTDVTSQIHFLRPKPEFNDNNNNNNGNALSATMPWPRPLEFGLVGYHHTPRHHSRSINERDVLSVFAIPPDDGSSCPDPLHAEEEAAASAHSMKMNEASQCLARQISWGYNCEPLDWHWHWHWHWNRDEMTQAVQVQVQVNVDVNVNVNVDVKVKVNVEINVEVV</sequence>
<evidence type="ECO:0000313" key="4">
    <source>
        <dbReference type="EMBL" id="EKD21351.1"/>
    </source>
</evidence>
<feature type="region of interest" description="Disordered" evidence="2">
    <location>
        <begin position="93"/>
        <end position="116"/>
    </location>
</feature>
<dbReference type="HOGENOM" id="CLU_009600_0_2_1"/>
<keyword evidence="4" id="KW-0808">Transferase</keyword>
<accession>K1X8E8</accession>
<dbReference type="Proteomes" id="UP000006753">
    <property type="component" value="Unassembled WGS sequence"/>
</dbReference>
<dbReference type="KEGG" id="mbe:MBM_00464"/>
<organism evidence="4 5">
    <name type="scientific">Marssonina brunnea f. sp. multigermtubi (strain MB_m1)</name>
    <name type="common">Marssonina leaf spot fungus</name>
    <dbReference type="NCBI Taxonomy" id="1072389"/>
    <lineage>
        <taxon>Eukaryota</taxon>
        <taxon>Fungi</taxon>
        <taxon>Dikarya</taxon>
        <taxon>Ascomycota</taxon>
        <taxon>Pezizomycotina</taxon>
        <taxon>Leotiomycetes</taxon>
        <taxon>Helotiales</taxon>
        <taxon>Drepanopezizaceae</taxon>
        <taxon>Drepanopeziza</taxon>
    </lineage>
</organism>
<dbReference type="EMBL" id="JH921428">
    <property type="protein sequence ID" value="EKD21351.1"/>
    <property type="molecule type" value="Genomic_DNA"/>
</dbReference>
<evidence type="ECO:0000256" key="2">
    <source>
        <dbReference type="SAM" id="MobiDB-lite"/>
    </source>
</evidence>
<dbReference type="InterPro" id="IPR023631">
    <property type="entry name" value="Amidase_dom"/>
</dbReference>
<feature type="domain" description="Amidase" evidence="3">
    <location>
        <begin position="171"/>
        <end position="582"/>
    </location>
</feature>
<dbReference type="InterPro" id="IPR036928">
    <property type="entry name" value="AS_sf"/>
</dbReference>
<dbReference type="STRING" id="1072389.K1X8E8"/>
<dbReference type="PANTHER" id="PTHR11895:SF67">
    <property type="entry name" value="AMIDASE DOMAIN-CONTAINING PROTEIN"/>
    <property type="match status" value="1"/>
</dbReference>
<name>K1X8E8_MARBU</name>
<dbReference type="InterPro" id="IPR020556">
    <property type="entry name" value="Amidase_CS"/>
</dbReference>
<evidence type="ECO:0000313" key="5">
    <source>
        <dbReference type="Proteomes" id="UP000006753"/>
    </source>
</evidence>
<protein>
    <submittedName>
        <fullName evidence="4">Glutamyl-tRNA(Gln) amidotransferase subunit A</fullName>
    </submittedName>
</protein>
<dbReference type="OMA" id="SWPGANH"/>
<dbReference type="Pfam" id="PF01425">
    <property type="entry name" value="Amidase"/>
    <property type="match status" value="1"/>
</dbReference>
<dbReference type="SUPFAM" id="SSF75304">
    <property type="entry name" value="Amidase signature (AS) enzymes"/>
    <property type="match status" value="1"/>
</dbReference>
<dbReference type="InterPro" id="IPR000120">
    <property type="entry name" value="Amidase"/>
</dbReference>
<dbReference type="AlphaFoldDB" id="K1X8E8"/>
<evidence type="ECO:0000256" key="1">
    <source>
        <dbReference type="ARBA" id="ARBA00009199"/>
    </source>
</evidence>
<dbReference type="PROSITE" id="PS00571">
    <property type="entry name" value="AMIDASES"/>
    <property type="match status" value="1"/>
</dbReference>
<proteinExistence type="inferred from homology"/>
<dbReference type="Gene3D" id="3.90.1300.10">
    <property type="entry name" value="Amidase signature (AS) domain"/>
    <property type="match status" value="1"/>
</dbReference>
<dbReference type="OrthoDB" id="421993at2759"/>
<dbReference type="eggNOG" id="KOG1211">
    <property type="taxonomic scope" value="Eukaryota"/>
</dbReference>